<evidence type="ECO:0000256" key="6">
    <source>
        <dbReference type="ARBA" id="ARBA00023136"/>
    </source>
</evidence>
<reference evidence="12 13" key="1">
    <citation type="journal article" date="2016" name="Int. J. Mol. Sci.">
        <title>Comparative genomics of the extreme acidophile Acidithiobacillus thiooxidans reveals intraspecific divergence and niche adaptation.</title>
        <authorList>
            <person name="Zhang X."/>
            <person name="Feng X."/>
            <person name="Tao J."/>
            <person name="Ma L."/>
            <person name="Xiao Y."/>
            <person name="Liang Y."/>
            <person name="Liu X."/>
            <person name="Yin H."/>
        </authorList>
    </citation>
    <scope>NUCLEOTIDE SEQUENCE [LARGE SCALE GENOMIC DNA]</scope>
    <source>
        <strain evidence="12 13">A02</strain>
        <strain evidence="11">DXS-W</strain>
    </source>
</reference>
<organism evidence="12 13">
    <name type="scientific">Acidithiobacillus thiooxidans</name>
    <name type="common">Thiobacillus thiooxidans</name>
    <dbReference type="NCBI Taxonomy" id="930"/>
    <lineage>
        <taxon>Bacteria</taxon>
        <taxon>Pseudomonadati</taxon>
        <taxon>Pseudomonadota</taxon>
        <taxon>Acidithiobacillia</taxon>
        <taxon>Acidithiobacillales</taxon>
        <taxon>Acidithiobacillaceae</taxon>
        <taxon>Acidithiobacillus</taxon>
    </lineage>
</organism>
<dbReference type="Proteomes" id="UP000095008">
    <property type="component" value="Unassembled WGS sequence"/>
</dbReference>
<feature type="transmembrane region" description="Helical" evidence="8">
    <location>
        <begin position="145"/>
        <end position="166"/>
    </location>
</feature>
<dbReference type="eggNOG" id="COG1291">
    <property type="taxonomic scope" value="Bacteria"/>
</dbReference>
<dbReference type="EMBL" id="LWRY01000207">
    <property type="protein sequence ID" value="OCX69514.1"/>
    <property type="molecule type" value="Genomic_DNA"/>
</dbReference>
<dbReference type="Proteomes" id="UP000094893">
    <property type="component" value="Unassembled WGS sequence"/>
</dbReference>
<name>A0A1C2I546_ACITH</name>
<dbReference type="PANTHER" id="PTHR30433">
    <property type="entry name" value="CHEMOTAXIS PROTEIN MOTA"/>
    <property type="match status" value="1"/>
</dbReference>
<keyword evidence="7" id="KW-0813">Transport</keyword>
<keyword evidence="14" id="KW-1185">Reference proteome</keyword>
<evidence type="ECO:0000256" key="4">
    <source>
        <dbReference type="ARBA" id="ARBA00022779"/>
    </source>
</evidence>
<dbReference type="InterPro" id="IPR046786">
    <property type="entry name" value="MotA_N"/>
</dbReference>
<evidence type="ECO:0000259" key="10">
    <source>
        <dbReference type="Pfam" id="PF20560"/>
    </source>
</evidence>
<evidence type="ECO:0000313" key="14">
    <source>
        <dbReference type="Proteomes" id="UP000095008"/>
    </source>
</evidence>
<feature type="transmembrane region" description="Helical" evidence="8">
    <location>
        <begin position="178"/>
        <end position="200"/>
    </location>
</feature>
<dbReference type="PANTHER" id="PTHR30433:SF3">
    <property type="entry name" value="MOTILITY PROTEIN A"/>
    <property type="match status" value="1"/>
</dbReference>
<dbReference type="Pfam" id="PF01618">
    <property type="entry name" value="MotA_ExbB"/>
    <property type="match status" value="1"/>
</dbReference>
<evidence type="ECO:0000256" key="5">
    <source>
        <dbReference type="ARBA" id="ARBA00022989"/>
    </source>
</evidence>
<protein>
    <submittedName>
        <fullName evidence="12">Flagellar motor protein</fullName>
    </submittedName>
</protein>
<dbReference type="STRING" id="930.GCA_002079865_03317"/>
<evidence type="ECO:0000313" key="11">
    <source>
        <dbReference type="EMBL" id="OCX69514.1"/>
    </source>
</evidence>
<keyword evidence="3 8" id="KW-0812">Transmembrane</keyword>
<keyword evidence="4" id="KW-0283">Flagellar rotation</keyword>
<dbReference type="OrthoDB" id="5291460at2"/>
<dbReference type="AlphaFoldDB" id="A0A1C2I546"/>
<comment type="caution">
    <text evidence="12">The sequence shown here is derived from an EMBL/GenBank/DDBJ whole genome shotgun (WGS) entry which is preliminary data.</text>
</comment>
<keyword evidence="12" id="KW-0966">Cell projection</keyword>
<evidence type="ECO:0000259" key="9">
    <source>
        <dbReference type="Pfam" id="PF01618"/>
    </source>
</evidence>
<dbReference type="GO" id="GO:0071978">
    <property type="term" value="P:bacterial-type flagellum-dependent swarming motility"/>
    <property type="evidence" value="ECO:0007669"/>
    <property type="project" value="InterPro"/>
</dbReference>
<dbReference type="GeneID" id="60695626"/>
<keyword evidence="5 8" id="KW-1133">Transmembrane helix</keyword>
<keyword evidence="2" id="KW-1003">Cell membrane</keyword>
<comment type="similarity">
    <text evidence="7">Belongs to the exbB/tolQ family.</text>
</comment>
<evidence type="ECO:0000313" key="12">
    <source>
        <dbReference type="EMBL" id="OCX71135.1"/>
    </source>
</evidence>
<feature type="domain" description="Motility protein A N-terminal" evidence="10">
    <location>
        <begin position="6"/>
        <end position="77"/>
    </location>
</feature>
<keyword evidence="12" id="KW-0282">Flagellum</keyword>
<evidence type="ECO:0000256" key="8">
    <source>
        <dbReference type="SAM" id="Phobius"/>
    </source>
</evidence>
<dbReference type="RefSeq" id="WP_010639927.1">
    <property type="nucleotide sequence ID" value="NZ_DAIAWO010000137.1"/>
</dbReference>
<dbReference type="Pfam" id="PF20560">
    <property type="entry name" value="MotA_N"/>
    <property type="match status" value="1"/>
</dbReference>
<accession>A0A1C2I546</accession>
<evidence type="ECO:0000313" key="13">
    <source>
        <dbReference type="Proteomes" id="UP000094893"/>
    </source>
</evidence>
<dbReference type="EMBL" id="LWSA01000178">
    <property type="protein sequence ID" value="OCX71135.1"/>
    <property type="molecule type" value="Genomic_DNA"/>
</dbReference>
<feature type="transmembrane region" description="Helical" evidence="8">
    <location>
        <begin position="29"/>
        <end position="51"/>
    </location>
</feature>
<dbReference type="GO" id="GO:0015031">
    <property type="term" value="P:protein transport"/>
    <property type="evidence" value="ECO:0007669"/>
    <property type="project" value="UniProtKB-KW"/>
</dbReference>
<feature type="domain" description="MotA/TolQ/ExbB proton channel" evidence="9">
    <location>
        <begin position="102"/>
        <end position="219"/>
    </location>
</feature>
<comment type="subcellular location">
    <subcellularLocation>
        <location evidence="1">Cell membrane</location>
        <topology evidence="1">Multi-pass membrane protein</topology>
    </subcellularLocation>
    <subcellularLocation>
        <location evidence="7">Membrane</location>
        <topology evidence="7">Multi-pass membrane protein</topology>
    </subcellularLocation>
</comment>
<evidence type="ECO:0000256" key="1">
    <source>
        <dbReference type="ARBA" id="ARBA00004651"/>
    </source>
</evidence>
<gene>
    <name evidence="12" type="primary">motC</name>
    <name evidence="11" type="ORF">A6M23_15215</name>
    <name evidence="12" type="ORF">A6P07_12695</name>
</gene>
<proteinExistence type="inferred from homology"/>
<sequence>MDFLTIIGLVVAFGGIFLGQLLEGGKLSSVLQLTAFIIVIGGTMGAVMVQYRLPVFVRSLKMVPWIILPPKTDPQPIIQELLEWSNTARKNGLLALEGLLESVTDPFMRKGLQMLVDGSEPAKIRATLEVDMDSRSEIERQAARVFESAGGYSPTIGILGAVLGLIHVMENLADPAKLGAGIATAFVATIYGVGSANLLFLPISNKLKGIVHQQNYLREMIIEGLVGIAEGENPKLIEGRLQSFYAE</sequence>
<evidence type="ECO:0000256" key="3">
    <source>
        <dbReference type="ARBA" id="ARBA00022692"/>
    </source>
</evidence>
<dbReference type="NCBIfam" id="NF006583">
    <property type="entry name" value="PRK09109.1"/>
    <property type="match status" value="1"/>
</dbReference>
<keyword evidence="6 8" id="KW-0472">Membrane</keyword>
<evidence type="ECO:0000256" key="2">
    <source>
        <dbReference type="ARBA" id="ARBA00022475"/>
    </source>
</evidence>
<evidence type="ECO:0000256" key="7">
    <source>
        <dbReference type="RuleBase" id="RU004057"/>
    </source>
</evidence>
<dbReference type="InterPro" id="IPR002898">
    <property type="entry name" value="MotA_ExbB_proton_chnl"/>
</dbReference>
<keyword evidence="7" id="KW-0653">Protein transport</keyword>
<dbReference type="GO" id="GO:0005886">
    <property type="term" value="C:plasma membrane"/>
    <property type="evidence" value="ECO:0007669"/>
    <property type="project" value="UniProtKB-SubCell"/>
</dbReference>
<dbReference type="GO" id="GO:0006935">
    <property type="term" value="P:chemotaxis"/>
    <property type="evidence" value="ECO:0007669"/>
    <property type="project" value="InterPro"/>
</dbReference>
<dbReference type="InterPro" id="IPR047055">
    <property type="entry name" value="MotA-like"/>
</dbReference>
<keyword evidence="12" id="KW-0969">Cilium</keyword>